<accession>A0A8R1IH26</accession>
<dbReference type="AlphaFoldDB" id="A0A8R1IH26"/>
<feature type="region of interest" description="Disordered" evidence="1">
    <location>
        <begin position="1"/>
        <end position="50"/>
    </location>
</feature>
<proteinExistence type="predicted"/>
<reference evidence="3" key="1">
    <citation type="submission" date="2010-08" db="EMBL/GenBank/DDBJ databases">
        <authorList>
            <consortium name="Caenorhabditis japonica Sequencing Consortium"/>
            <person name="Wilson R.K."/>
        </authorList>
    </citation>
    <scope>NUCLEOTIDE SEQUENCE [LARGE SCALE GENOMIC DNA]</scope>
    <source>
        <strain evidence="3">DF5081</strain>
    </source>
</reference>
<evidence type="ECO:0000256" key="1">
    <source>
        <dbReference type="SAM" id="MobiDB-lite"/>
    </source>
</evidence>
<sequence>MPRKQPIGPVHGIRDQVWLGQATSGGRRKKTERGGNTSRGKLLGPRPPLSRTLDIRCSSVPPTFSLLHARNWSTILFVRHSRHRNMFSEQDARQHRPLLRRQKE</sequence>
<evidence type="ECO:0000313" key="3">
    <source>
        <dbReference type="Proteomes" id="UP000005237"/>
    </source>
</evidence>
<reference evidence="2" key="2">
    <citation type="submission" date="2022-06" db="UniProtKB">
        <authorList>
            <consortium name="EnsemblMetazoa"/>
        </authorList>
    </citation>
    <scope>IDENTIFICATION</scope>
    <source>
        <strain evidence="2">DF5081</strain>
    </source>
</reference>
<protein>
    <submittedName>
        <fullName evidence="2">Uncharacterized protein</fullName>
    </submittedName>
</protein>
<keyword evidence="3" id="KW-1185">Reference proteome</keyword>
<name>A0A8R1IH26_CAEJA</name>
<organism evidence="2 3">
    <name type="scientific">Caenorhabditis japonica</name>
    <dbReference type="NCBI Taxonomy" id="281687"/>
    <lineage>
        <taxon>Eukaryota</taxon>
        <taxon>Metazoa</taxon>
        <taxon>Ecdysozoa</taxon>
        <taxon>Nematoda</taxon>
        <taxon>Chromadorea</taxon>
        <taxon>Rhabditida</taxon>
        <taxon>Rhabditina</taxon>
        <taxon>Rhabditomorpha</taxon>
        <taxon>Rhabditoidea</taxon>
        <taxon>Rhabditidae</taxon>
        <taxon>Peloderinae</taxon>
        <taxon>Caenorhabditis</taxon>
    </lineage>
</organism>
<dbReference type="Proteomes" id="UP000005237">
    <property type="component" value="Unassembled WGS sequence"/>
</dbReference>
<evidence type="ECO:0000313" key="2">
    <source>
        <dbReference type="EnsemblMetazoa" id="CJA36063.1"/>
    </source>
</evidence>
<dbReference type="EnsemblMetazoa" id="CJA36063.1">
    <property type="protein sequence ID" value="CJA36063.1"/>
    <property type="gene ID" value="WBGene00211910"/>
</dbReference>